<organism evidence="1 2">
    <name type="scientific">Hevea brasiliensis</name>
    <name type="common">Para rubber tree</name>
    <name type="synonym">Siphonia brasiliensis</name>
    <dbReference type="NCBI Taxonomy" id="3981"/>
    <lineage>
        <taxon>Eukaryota</taxon>
        <taxon>Viridiplantae</taxon>
        <taxon>Streptophyta</taxon>
        <taxon>Embryophyta</taxon>
        <taxon>Tracheophyta</taxon>
        <taxon>Spermatophyta</taxon>
        <taxon>Magnoliopsida</taxon>
        <taxon>eudicotyledons</taxon>
        <taxon>Gunneridae</taxon>
        <taxon>Pentapetalae</taxon>
        <taxon>rosids</taxon>
        <taxon>fabids</taxon>
        <taxon>Malpighiales</taxon>
        <taxon>Euphorbiaceae</taxon>
        <taxon>Crotonoideae</taxon>
        <taxon>Micrandreae</taxon>
        <taxon>Hevea</taxon>
    </lineage>
</organism>
<sequence length="100" mass="11377">MAVSFTRELDSVKFPARNLASPRKVKRKWHSREDRRHDKQYGDAVLVPSDGGVCLSGRNPMTQIGQSGGWSLMDLILEVMMRLMMALPCWFLVTDLVARN</sequence>
<keyword evidence="2" id="KW-1185">Reference proteome</keyword>
<comment type="caution">
    <text evidence="1">The sequence shown here is derived from an EMBL/GenBank/DDBJ whole genome shotgun (WGS) entry which is preliminary data.</text>
</comment>
<dbReference type="EMBL" id="JAAGAX010000018">
    <property type="protein sequence ID" value="KAF2283890.1"/>
    <property type="molecule type" value="Genomic_DNA"/>
</dbReference>
<name>A0A6A6K527_HEVBR</name>
<reference evidence="1 2" key="1">
    <citation type="journal article" date="2020" name="Mol. Plant">
        <title>The Chromosome-Based Rubber Tree Genome Provides New Insights into Spurge Genome Evolution and Rubber Biosynthesis.</title>
        <authorList>
            <person name="Liu J."/>
            <person name="Shi C."/>
            <person name="Shi C.C."/>
            <person name="Li W."/>
            <person name="Zhang Q.J."/>
            <person name="Zhang Y."/>
            <person name="Li K."/>
            <person name="Lu H.F."/>
            <person name="Shi C."/>
            <person name="Zhu S.T."/>
            <person name="Xiao Z.Y."/>
            <person name="Nan H."/>
            <person name="Yue Y."/>
            <person name="Zhu X.G."/>
            <person name="Wu Y."/>
            <person name="Hong X.N."/>
            <person name="Fan G.Y."/>
            <person name="Tong Y."/>
            <person name="Zhang D."/>
            <person name="Mao C.L."/>
            <person name="Liu Y.L."/>
            <person name="Hao S.J."/>
            <person name="Liu W.Q."/>
            <person name="Lv M.Q."/>
            <person name="Zhang H.B."/>
            <person name="Liu Y."/>
            <person name="Hu-Tang G.R."/>
            <person name="Wang J.P."/>
            <person name="Wang J.H."/>
            <person name="Sun Y.H."/>
            <person name="Ni S.B."/>
            <person name="Chen W.B."/>
            <person name="Zhang X.C."/>
            <person name="Jiao Y.N."/>
            <person name="Eichler E.E."/>
            <person name="Li G.H."/>
            <person name="Liu X."/>
            <person name="Gao L.Z."/>
        </authorList>
    </citation>
    <scope>NUCLEOTIDE SEQUENCE [LARGE SCALE GENOMIC DNA]</scope>
    <source>
        <strain evidence="2">cv. GT1</strain>
        <tissue evidence="1">Leaf</tissue>
    </source>
</reference>
<dbReference type="AlphaFoldDB" id="A0A6A6K527"/>
<protein>
    <submittedName>
        <fullName evidence="1">Uncharacterized protein</fullName>
    </submittedName>
</protein>
<dbReference type="Proteomes" id="UP000467840">
    <property type="component" value="Chromosome 12"/>
</dbReference>
<dbReference type="PANTHER" id="PTHR34464:SF3">
    <property type="entry name" value="OS09G0376300 PROTEIN"/>
    <property type="match status" value="1"/>
</dbReference>
<accession>A0A6A6K527</accession>
<gene>
    <name evidence="1" type="ORF">GH714_016908</name>
</gene>
<evidence type="ECO:0000313" key="1">
    <source>
        <dbReference type="EMBL" id="KAF2283890.1"/>
    </source>
</evidence>
<dbReference type="PANTHER" id="PTHR34464">
    <property type="entry name" value="OS09G0376300 PROTEIN"/>
    <property type="match status" value="1"/>
</dbReference>
<proteinExistence type="predicted"/>
<evidence type="ECO:0000313" key="2">
    <source>
        <dbReference type="Proteomes" id="UP000467840"/>
    </source>
</evidence>